<sequence>MAIENFGLKREARAVNMSMGSYGSRYLLIQQSFPVQKGPPRVLGSAAASGAWAGPGTRQGQKHGVITCPNTIMIRGTIKPSNVPAHQNDDERPVPLHVTGAHSHYVLVHAESSGLYLKVDT</sequence>
<gene>
    <name evidence="2" type="ORF">DFH07DRAFT_785718</name>
</gene>
<organism evidence="2 3">
    <name type="scientific">Mycena maculata</name>
    <dbReference type="NCBI Taxonomy" id="230809"/>
    <lineage>
        <taxon>Eukaryota</taxon>
        <taxon>Fungi</taxon>
        <taxon>Dikarya</taxon>
        <taxon>Basidiomycota</taxon>
        <taxon>Agaricomycotina</taxon>
        <taxon>Agaricomycetes</taxon>
        <taxon>Agaricomycetidae</taxon>
        <taxon>Agaricales</taxon>
        <taxon>Marasmiineae</taxon>
        <taxon>Mycenaceae</taxon>
        <taxon>Mycena</taxon>
    </lineage>
</organism>
<evidence type="ECO:0000313" key="3">
    <source>
        <dbReference type="Proteomes" id="UP001215280"/>
    </source>
</evidence>
<comment type="caution">
    <text evidence="2">The sequence shown here is derived from an EMBL/GenBank/DDBJ whole genome shotgun (WGS) entry which is preliminary data.</text>
</comment>
<dbReference type="EMBL" id="JARJLG010000362">
    <property type="protein sequence ID" value="KAJ7714823.1"/>
    <property type="molecule type" value="Genomic_DNA"/>
</dbReference>
<dbReference type="Proteomes" id="UP001215280">
    <property type="component" value="Unassembled WGS sequence"/>
</dbReference>
<feature type="region of interest" description="Disordered" evidence="1">
    <location>
        <begin position="44"/>
        <end position="63"/>
    </location>
</feature>
<accession>A0AAD7H860</accession>
<dbReference type="AlphaFoldDB" id="A0AAD7H860"/>
<reference evidence="2" key="1">
    <citation type="submission" date="2023-03" db="EMBL/GenBank/DDBJ databases">
        <title>Massive genome expansion in bonnet fungi (Mycena s.s.) driven by repeated elements and novel gene families across ecological guilds.</title>
        <authorList>
            <consortium name="Lawrence Berkeley National Laboratory"/>
            <person name="Harder C.B."/>
            <person name="Miyauchi S."/>
            <person name="Viragh M."/>
            <person name="Kuo A."/>
            <person name="Thoen E."/>
            <person name="Andreopoulos B."/>
            <person name="Lu D."/>
            <person name="Skrede I."/>
            <person name="Drula E."/>
            <person name="Henrissat B."/>
            <person name="Morin E."/>
            <person name="Kohler A."/>
            <person name="Barry K."/>
            <person name="LaButti K."/>
            <person name="Morin E."/>
            <person name="Salamov A."/>
            <person name="Lipzen A."/>
            <person name="Mereny Z."/>
            <person name="Hegedus B."/>
            <person name="Baldrian P."/>
            <person name="Stursova M."/>
            <person name="Weitz H."/>
            <person name="Taylor A."/>
            <person name="Grigoriev I.V."/>
            <person name="Nagy L.G."/>
            <person name="Martin F."/>
            <person name="Kauserud H."/>
        </authorList>
    </citation>
    <scope>NUCLEOTIDE SEQUENCE</scope>
    <source>
        <strain evidence="2">CBHHK188m</strain>
    </source>
</reference>
<evidence type="ECO:0000313" key="2">
    <source>
        <dbReference type="EMBL" id="KAJ7714823.1"/>
    </source>
</evidence>
<feature type="compositionally biased region" description="Low complexity" evidence="1">
    <location>
        <begin position="44"/>
        <end position="56"/>
    </location>
</feature>
<name>A0AAD7H860_9AGAR</name>
<evidence type="ECO:0000256" key="1">
    <source>
        <dbReference type="SAM" id="MobiDB-lite"/>
    </source>
</evidence>
<protein>
    <submittedName>
        <fullName evidence="2">Uncharacterized protein</fullName>
    </submittedName>
</protein>
<keyword evidence="3" id="KW-1185">Reference proteome</keyword>
<proteinExistence type="predicted"/>